<feature type="domain" description="MmyB-like transcription regulator ligand binding" evidence="1">
    <location>
        <begin position="3"/>
        <end position="53"/>
    </location>
</feature>
<evidence type="ECO:0000259" key="1">
    <source>
        <dbReference type="Pfam" id="PF17765"/>
    </source>
</evidence>
<sequence length="63" mass="6952">MAVRRADRERLLHPTVGEIELNCLSLLSEDGGQRLLWFTPVPGSTAVEQLELLNVIGRIDVPG</sequence>
<dbReference type="Proteomes" id="UP001240236">
    <property type="component" value="Unassembled WGS sequence"/>
</dbReference>
<organism evidence="2 3">
    <name type="scientific">Catenuloplanes indicus</name>
    <dbReference type="NCBI Taxonomy" id="137267"/>
    <lineage>
        <taxon>Bacteria</taxon>
        <taxon>Bacillati</taxon>
        <taxon>Actinomycetota</taxon>
        <taxon>Actinomycetes</taxon>
        <taxon>Micromonosporales</taxon>
        <taxon>Micromonosporaceae</taxon>
        <taxon>Catenuloplanes</taxon>
    </lineage>
</organism>
<accession>A0AAE3VT89</accession>
<evidence type="ECO:0000313" key="3">
    <source>
        <dbReference type="Proteomes" id="UP001240236"/>
    </source>
</evidence>
<dbReference type="InterPro" id="IPR041413">
    <property type="entry name" value="MLTR_LBD"/>
</dbReference>
<evidence type="ECO:0000313" key="2">
    <source>
        <dbReference type="EMBL" id="MDQ0363868.1"/>
    </source>
</evidence>
<protein>
    <recommendedName>
        <fullName evidence="1">MmyB-like transcription regulator ligand binding domain-containing protein</fullName>
    </recommendedName>
</protein>
<comment type="caution">
    <text evidence="2">The sequence shown here is derived from an EMBL/GenBank/DDBJ whole genome shotgun (WGS) entry which is preliminary data.</text>
</comment>
<keyword evidence="3" id="KW-1185">Reference proteome</keyword>
<gene>
    <name evidence="2" type="ORF">J2S42_000537</name>
</gene>
<name>A0AAE3VT89_9ACTN</name>
<dbReference type="EMBL" id="JAUSUZ010000001">
    <property type="protein sequence ID" value="MDQ0363868.1"/>
    <property type="molecule type" value="Genomic_DNA"/>
</dbReference>
<dbReference type="AlphaFoldDB" id="A0AAE3VT89"/>
<dbReference type="Pfam" id="PF17765">
    <property type="entry name" value="MLTR_LBD"/>
    <property type="match status" value="1"/>
</dbReference>
<reference evidence="2 3" key="1">
    <citation type="submission" date="2023-07" db="EMBL/GenBank/DDBJ databases">
        <title>Sequencing the genomes of 1000 actinobacteria strains.</title>
        <authorList>
            <person name="Klenk H.-P."/>
        </authorList>
    </citation>
    <scope>NUCLEOTIDE SEQUENCE [LARGE SCALE GENOMIC DNA]</scope>
    <source>
        <strain evidence="2 3">DSM 44709</strain>
    </source>
</reference>
<proteinExistence type="predicted"/>